<feature type="compositionally biased region" description="Low complexity" evidence="1">
    <location>
        <begin position="622"/>
        <end position="645"/>
    </location>
</feature>
<dbReference type="OrthoDB" id="5344169at2759"/>
<keyword evidence="4" id="KW-1185">Reference proteome</keyword>
<dbReference type="SMART" id="SM00353">
    <property type="entry name" value="HLH"/>
    <property type="match status" value="1"/>
</dbReference>
<evidence type="ECO:0000256" key="1">
    <source>
        <dbReference type="SAM" id="MobiDB-lite"/>
    </source>
</evidence>
<dbReference type="PROSITE" id="PS50888">
    <property type="entry name" value="BHLH"/>
    <property type="match status" value="1"/>
</dbReference>
<sequence>MDTSSSLDAMVNMNELDDLGNLFEFGDIDLNSITDGASYGDQSQQQQQQQQQHGTHPTTPFQDMSQAPAMSGTAAHDFGQTPFAISQSMEYAMPHDGRVTTSNPYAPEATYQASSHASYLPYSQNFNFQAQPSYPSNAHVPPTPNSYDMHGETGTFMHQQSAMDPQQRTILEQRYGLRKDDAIAFTPMVSPAGTPQFNVLPEYTTPGAYFSPLTSPMLHGQTHQQNQLQQTPHQTPQQRAYTSHPNTAPGSHTNSPIDFGLDIDMLDNLTLPDSAGPRPRRTKRKPAAPRSATGLAKAKQSPAQTAQKRKSMLSSSGQSRGEETIASQPLSAGLQMPHQFDSSEPESISPEPLGESAMGPPPRPASSRTHSPAIAAQQKPIGAAATPKSLLTMRGVQPPIYGQQTASPGSKDSNSLDDLSLPEAARAQARIKPSLSQIDTQVDPDATDDLTPQNSARKTPKLGPSSTPASGRLGSAVTSPNLTGSPMTACTPSLALKDKKDARSGSGSVSRSKKRGSISATGSRLVSPALVPKISPSIKPLLPEGTPLNTATQAMLLASKSNYQNLLEGNHLPGVNYPDSLSTGLTSKRTSHKVAEQGRRNRINEALKEMQSLIPKPPPASKSPGDAADAAADSNGDANATATDGDGAGDANGNGKDGDNSAKSNNSKAATVELANDYIKKMQKDSAATSAEVAILRRENEELRKRLLERESGSGSEAGAVASSGDGEE</sequence>
<protein>
    <recommendedName>
        <fullName evidence="2">BHLH domain-containing protein</fullName>
    </recommendedName>
</protein>
<feature type="compositionally biased region" description="Low complexity" evidence="1">
    <location>
        <begin position="42"/>
        <end position="52"/>
    </location>
</feature>
<dbReference type="GeneID" id="54477868"/>
<dbReference type="InterPro" id="IPR011598">
    <property type="entry name" value="bHLH_dom"/>
</dbReference>
<feature type="compositionally biased region" description="Polar residues" evidence="1">
    <location>
        <begin position="402"/>
        <end position="411"/>
    </location>
</feature>
<feature type="compositionally biased region" description="Polar residues" evidence="1">
    <location>
        <begin position="476"/>
        <end position="491"/>
    </location>
</feature>
<evidence type="ECO:0000313" key="3">
    <source>
        <dbReference type="EMBL" id="KAF2483832.1"/>
    </source>
</evidence>
<feature type="compositionally biased region" description="Low complexity" evidence="1">
    <location>
        <begin position="221"/>
        <end position="238"/>
    </location>
</feature>
<proteinExistence type="predicted"/>
<evidence type="ECO:0000313" key="4">
    <source>
        <dbReference type="Proteomes" id="UP000799767"/>
    </source>
</evidence>
<feature type="region of interest" description="Disordered" evidence="1">
    <location>
        <begin position="707"/>
        <end position="729"/>
    </location>
</feature>
<accession>A0A6A6PV18</accession>
<feature type="compositionally biased region" description="Low complexity" evidence="1">
    <location>
        <begin position="713"/>
        <end position="729"/>
    </location>
</feature>
<feature type="region of interest" description="Disordered" evidence="1">
    <location>
        <begin position="211"/>
        <end position="525"/>
    </location>
</feature>
<feature type="compositionally biased region" description="Basic residues" evidence="1">
    <location>
        <begin position="278"/>
        <end position="287"/>
    </location>
</feature>
<gene>
    <name evidence="3" type="ORF">BDY17DRAFT_322731</name>
</gene>
<dbReference type="RefSeq" id="XP_033590402.1">
    <property type="nucleotide sequence ID" value="XM_033736866.1"/>
</dbReference>
<feature type="compositionally biased region" description="Polar residues" evidence="1">
    <location>
        <begin position="301"/>
        <end position="330"/>
    </location>
</feature>
<evidence type="ECO:0000259" key="2">
    <source>
        <dbReference type="PROSITE" id="PS50888"/>
    </source>
</evidence>
<dbReference type="Proteomes" id="UP000799767">
    <property type="component" value="Unassembled WGS sequence"/>
</dbReference>
<dbReference type="CDD" id="cd11392">
    <property type="entry name" value="bHLH_ScPHO4_like"/>
    <property type="match status" value="1"/>
</dbReference>
<organism evidence="3 4">
    <name type="scientific">Neohortaea acidophila</name>
    <dbReference type="NCBI Taxonomy" id="245834"/>
    <lineage>
        <taxon>Eukaryota</taxon>
        <taxon>Fungi</taxon>
        <taxon>Dikarya</taxon>
        <taxon>Ascomycota</taxon>
        <taxon>Pezizomycotina</taxon>
        <taxon>Dothideomycetes</taxon>
        <taxon>Dothideomycetidae</taxon>
        <taxon>Mycosphaerellales</taxon>
        <taxon>Teratosphaeriaceae</taxon>
        <taxon>Neohortaea</taxon>
    </lineage>
</organism>
<reference evidence="3" key="1">
    <citation type="journal article" date="2020" name="Stud. Mycol.">
        <title>101 Dothideomycetes genomes: a test case for predicting lifestyles and emergence of pathogens.</title>
        <authorList>
            <person name="Haridas S."/>
            <person name="Albert R."/>
            <person name="Binder M."/>
            <person name="Bloem J."/>
            <person name="Labutti K."/>
            <person name="Salamov A."/>
            <person name="Andreopoulos B."/>
            <person name="Baker S."/>
            <person name="Barry K."/>
            <person name="Bills G."/>
            <person name="Bluhm B."/>
            <person name="Cannon C."/>
            <person name="Castanera R."/>
            <person name="Culley D."/>
            <person name="Daum C."/>
            <person name="Ezra D."/>
            <person name="Gonzalez J."/>
            <person name="Henrissat B."/>
            <person name="Kuo A."/>
            <person name="Liang C."/>
            <person name="Lipzen A."/>
            <person name="Lutzoni F."/>
            <person name="Magnuson J."/>
            <person name="Mondo S."/>
            <person name="Nolan M."/>
            <person name="Ohm R."/>
            <person name="Pangilinan J."/>
            <person name="Park H.-J."/>
            <person name="Ramirez L."/>
            <person name="Alfaro M."/>
            <person name="Sun H."/>
            <person name="Tritt A."/>
            <person name="Yoshinaga Y."/>
            <person name="Zwiers L.-H."/>
            <person name="Turgeon B."/>
            <person name="Goodwin S."/>
            <person name="Spatafora J."/>
            <person name="Crous P."/>
            <person name="Grigoriev I."/>
        </authorList>
    </citation>
    <scope>NUCLEOTIDE SEQUENCE</scope>
    <source>
        <strain evidence="3">CBS 113389</strain>
    </source>
</reference>
<name>A0A6A6PV18_9PEZI</name>
<feature type="compositionally biased region" description="Polar residues" evidence="1">
    <location>
        <begin position="53"/>
        <end position="65"/>
    </location>
</feature>
<dbReference type="GO" id="GO:0046983">
    <property type="term" value="F:protein dimerization activity"/>
    <property type="evidence" value="ECO:0007669"/>
    <property type="project" value="InterPro"/>
</dbReference>
<feature type="region of interest" description="Disordered" evidence="1">
    <location>
        <begin position="612"/>
        <end position="668"/>
    </location>
</feature>
<feature type="domain" description="BHLH" evidence="2">
    <location>
        <begin position="587"/>
        <end position="682"/>
    </location>
</feature>
<feature type="region of interest" description="Disordered" evidence="1">
    <location>
        <begin position="34"/>
        <end position="77"/>
    </location>
</feature>
<dbReference type="Pfam" id="PF00010">
    <property type="entry name" value="HLH"/>
    <property type="match status" value="1"/>
</dbReference>
<feature type="compositionally biased region" description="Low complexity" evidence="1">
    <location>
        <begin position="412"/>
        <end position="421"/>
    </location>
</feature>
<dbReference type="InterPro" id="IPR036638">
    <property type="entry name" value="HLH_DNA-bd_sf"/>
</dbReference>
<dbReference type="SUPFAM" id="SSF47459">
    <property type="entry name" value="HLH, helix-loop-helix DNA-binding domain"/>
    <property type="match status" value="1"/>
</dbReference>
<feature type="region of interest" description="Disordered" evidence="1">
    <location>
        <begin position="578"/>
        <end position="599"/>
    </location>
</feature>
<dbReference type="EMBL" id="MU001634">
    <property type="protein sequence ID" value="KAF2483832.1"/>
    <property type="molecule type" value="Genomic_DNA"/>
</dbReference>
<dbReference type="Gene3D" id="4.10.280.10">
    <property type="entry name" value="Helix-loop-helix DNA-binding domain"/>
    <property type="match status" value="1"/>
</dbReference>
<feature type="compositionally biased region" description="Low complexity" evidence="1">
    <location>
        <begin position="345"/>
        <end position="356"/>
    </location>
</feature>
<feature type="compositionally biased region" description="Polar residues" evidence="1">
    <location>
        <begin position="579"/>
        <end position="588"/>
    </location>
</feature>
<feature type="compositionally biased region" description="Polar residues" evidence="1">
    <location>
        <begin position="239"/>
        <end position="256"/>
    </location>
</feature>
<dbReference type="AlphaFoldDB" id="A0A6A6PV18"/>